<sequence>MLPYFVKKVENKEFYNLQAFYKSSLRMIYLENIYSYYVHYVRYNSMECVALAFGRAPNVCVIKNTLPRRKLVLIPIYRFPRPLPHFRASFRMRHHR</sequence>
<evidence type="ECO:0000313" key="2">
    <source>
        <dbReference type="Proteomes" id="UP000076502"/>
    </source>
</evidence>
<dbReference type="Proteomes" id="UP000076502">
    <property type="component" value="Unassembled WGS sequence"/>
</dbReference>
<evidence type="ECO:0000313" key="1">
    <source>
        <dbReference type="EMBL" id="KZC10799.1"/>
    </source>
</evidence>
<dbReference type="EMBL" id="KQ434896">
    <property type="protein sequence ID" value="KZC10799.1"/>
    <property type="molecule type" value="Genomic_DNA"/>
</dbReference>
<organism evidence="1 2">
    <name type="scientific">Dufourea novaeangliae</name>
    <name type="common">Sweat bee</name>
    <dbReference type="NCBI Taxonomy" id="178035"/>
    <lineage>
        <taxon>Eukaryota</taxon>
        <taxon>Metazoa</taxon>
        <taxon>Ecdysozoa</taxon>
        <taxon>Arthropoda</taxon>
        <taxon>Hexapoda</taxon>
        <taxon>Insecta</taxon>
        <taxon>Pterygota</taxon>
        <taxon>Neoptera</taxon>
        <taxon>Endopterygota</taxon>
        <taxon>Hymenoptera</taxon>
        <taxon>Apocrita</taxon>
        <taxon>Aculeata</taxon>
        <taxon>Apoidea</taxon>
        <taxon>Anthophila</taxon>
        <taxon>Halictidae</taxon>
        <taxon>Rophitinae</taxon>
        <taxon>Dufourea</taxon>
    </lineage>
</organism>
<gene>
    <name evidence="1" type="ORF">WN55_02289</name>
</gene>
<accession>A0A154PG06</accession>
<proteinExistence type="predicted"/>
<dbReference type="AlphaFoldDB" id="A0A154PG06"/>
<name>A0A154PG06_DUFNO</name>
<keyword evidence="2" id="KW-1185">Reference proteome</keyword>
<reference evidence="1 2" key="1">
    <citation type="submission" date="2015-07" db="EMBL/GenBank/DDBJ databases">
        <title>The genome of Dufourea novaeangliae.</title>
        <authorList>
            <person name="Pan H."/>
            <person name="Kapheim K."/>
        </authorList>
    </citation>
    <scope>NUCLEOTIDE SEQUENCE [LARGE SCALE GENOMIC DNA]</scope>
    <source>
        <strain evidence="1">0120121106</strain>
        <tissue evidence="1">Whole body</tissue>
    </source>
</reference>
<protein>
    <submittedName>
        <fullName evidence="1">Uncharacterized protein</fullName>
    </submittedName>
</protein>